<comment type="caution">
    <text evidence="6">The sequence shown here is derived from an EMBL/GenBank/DDBJ whole genome shotgun (WGS) entry which is preliminary data.</text>
</comment>
<dbReference type="RefSeq" id="WP_336597506.1">
    <property type="nucleotide sequence ID" value="NZ_JACFYJ010000008.1"/>
</dbReference>
<dbReference type="PANTHER" id="PTHR37164">
    <property type="entry name" value="BACTERIOHEMERYTHRIN"/>
    <property type="match status" value="1"/>
</dbReference>
<dbReference type="EMBL" id="JACFYJ010000008">
    <property type="protein sequence ID" value="MEI5997144.1"/>
    <property type="molecule type" value="Genomic_DNA"/>
</dbReference>
<name>A0ABU8ING0_9BURK</name>
<dbReference type="InterPro" id="IPR012312">
    <property type="entry name" value="Hemerythrin-like"/>
</dbReference>
<dbReference type="PANTHER" id="PTHR37164:SF1">
    <property type="entry name" value="BACTERIOHEMERYTHRIN"/>
    <property type="match status" value="1"/>
</dbReference>
<evidence type="ECO:0000256" key="1">
    <source>
        <dbReference type="ARBA" id="ARBA00010587"/>
    </source>
</evidence>
<evidence type="ECO:0000313" key="7">
    <source>
        <dbReference type="Proteomes" id="UP001386437"/>
    </source>
</evidence>
<evidence type="ECO:0000313" key="6">
    <source>
        <dbReference type="EMBL" id="MEI5997144.1"/>
    </source>
</evidence>
<dbReference type="CDD" id="cd12107">
    <property type="entry name" value="Hemerythrin"/>
    <property type="match status" value="1"/>
</dbReference>
<keyword evidence="7" id="KW-1185">Reference proteome</keyword>
<keyword evidence="2" id="KW-0813">Transport</keyword>
<comment type="similarity">
    <text evidence="1">Belongs to the hemerythrin family.</text>
</comment>
<sequence>MTDSASNLQWVDSFLLGHAPMDALHEEFVGLIGRLQAAEPEQLDELLELLAKHLHRHFELENAWMIETDFPPRACHIDEHAAVLKSVADVREQLRAGNVDICRYLVDELANWFPSHADHLDSALAHWMSKIRFGGKPVILRRSLSLE</sequence>
<dbReference type="PROSITE" id="PS00550">
    <property type="entry name" value="HEMERYTHRINS"/>
    <property type="match status" value="1"/>
</dbReference>
<evidence type="ECO:0000256" key="4">
    <source>
        <dbReference type="ARBA" id="ARBA00023004"/>
    </source>
</evidence>
<gene>
    <name evidence="6" type="ORF">H3V53_07990</name>
</gene>
<dbReference type="NCBIfam" id="TIGR02481">
    <property type="entry name" value="hemeryth_dom"/>
    <property type="match status" value="1"/>
</dbReference>
<evidence type="ECO:0000256" key="3">
    <source>
        <dbReference type="ARBA" id="ARBA00022723"/>
    </source>
</evidence>
<dbReference type="Gene3D" id="1.20.120.50">
    <property type="entry name" value="Hemerythrin-like"/>
    <property type="match status" value="1"/>
</dbReference>
<evidence type="ECO:0000259" key="5">
    <source>
        <dbReference type="Pfam" id="PF01814"/>
    </source>
</evidence>
<dbReference type="InterPro" id="IPR050669">
    <property type="entry name" value="Hemerythrin"/>
</dbReference>
<keyword evidence="2" id="KW-0561">Oxygen transport</keyword>
<keyword evidence="4" id="KW-0408">Iron</keyword>
<dbReference type="InterPro" id="IPR016131">
    <property type="entry name" value="Haemerythrin_Fe_BS"/>
</dbReference>
<accession>A0ABU8ING0</accession>
<organism evidence="6 7">
    <name type="scientific">Paraburkholderia bengalensis</name>
    <dbReference type="NCBI Taxonomy" id="2747562"/>
    <lineage>
        <taxon>Bacteria</taxon>
        <taxon>Pseudomonadati</taxon>
        <taxon>Pseudomonadota</taxon>
        <taxon>Betaproteobacteria</taxon>
        <taxon>Burkholderiales</taxon>
        <taxon>Burkholderiaceae</taxon>
        <taxon>Paraburkholderia</taxon>
    </lineage>
</organism>
<protein>
    <submittedName>
        <fullName evidence="6">Hemerythrin</fullName>
    </submittedName>
</protein>
<dbReference type="Proteomes" id="UP001386437">
    <property type="component" value="Unassembled WGS sequence"/>
</dbReference>
<dbReference type="InterPro" id="IPR035938">
    <property type="entry name" value="Hemerythrin-like_sf"/>
</dbReference>
<feature type="domain" description="Hemerythrin-like" evidence="5">
    <location>
        <begin position="21"/>
        <end position="122"/>
    </location>
</feature>
<dbReference type="InterPro" id="IPR012827">
    <property type="entry name" value="Hemerythrin_metal-bd"/>
</dbReference>
<evidence type="ECO:0000256" key="2">
    <source>
        <dbReference type="ARBA" id="ARBA00022621"/>
    </source>
</evidence>
<dbReference type="Pfam" id="PF01814">
    <property type="entry name" value="Hemerythrin"/>
    <property type="match status" value="1"/>
</dbReference>
<keyword evidence="3" id="KW-0479">Metal-binding</keyword>
<dbReference type="SUPFAM" id="SSF47188">
    <property type="entry name" value="Hemerythrin-like"/>
    <property type="match status" value="1"/>
</dbReference>
<reference evidence="6 7" key="1">
    <citation type="journal article" date="2022" name="Arch. Microbiol.">
        <title>Paraburkholderia bengalensis sp. nov. isolated from roots of Oryza sativa, IR64.</title>
        <authorList>
            <person name="Nag P."/>
            <person name="Mondal N."/>
            <person name="Sarkar J."/>
            <person name="Das S."/>
        </authorList>
    </citation>
    <scope>NUCLEOTIDE SEQUENCE [LARGE SCALE GENOMIC DNA]</scope>
    <source>
        <strain evidence="6 7">IR64_4_BI</strain>
    </source>
</reference>
<proteinExistence type="inferred from homology"/>